<feature type="non-terminal residue" evidence="1">
    <location>
        <position position="1"/>
    </location>
</feature>
<dbReference type="EMBL" id="CATQJA010001093">
    <property type="protein sequence ID" value="CAJ0565736.1"/>
    <property type="molecule type" value="Genomic_DNA"/>
</dbReference>
<proteinExistence type="predicted"/>
<comment type="caution">
    <text evidence="1">The sequence shown here is derived from an EMBL/GenBank/DDBJ whole genome shotgun (WGS) entry which is preliminary data.</text>
</comment>
<gene>
    <name evidence="1" type="ORF">MSPICULIGERA_LOCUS4366</name>
</gene>
<sequence length="131" mass="14975">MGFSVRIFIVGLLSTCASLLLVATVFLNDLYLEIQGMDQELFVEMSALKQEDPRDRQAFVAFVVLLVMQDNQASQLRLGHKGLLVNREAQGHVVSPVMMEAPGWMVWMVDPEKMPTIALVQIRKWEDYKEY</sequence>
<dbReference type="AlphaFoldDB" id="A0AA36FXE5"/>
<organism evidence="1 2">
    <name type="scientific">Mesorhabditis spiculigera</name>
    <dbReference type="NCBI Taxonomy" id="96644"/>
    <lineage>
        <taxon>Eukaryota</taxon>
        <taxon>Metazoa</taxon>
        <taxon>Ecdysozoa</taxon>
        <taxon>Nematoda</taxon>
        <taxon>Chromadorea</taxon>
        <taxon>Rhabditida</taxon>
        <taxon>Rhabditina</taxon>
        <taxon>Rhabditomorpha</taxon>
        <taxon>Rhabditoidea</taxon>
        <taxon>Rhabditidae</taxon>
        <taxon>Mesorhabditinae</taxon>
        <taxon>Mesorhabditis</taxon>
    </lineage>
</organism>
<evidence type="ECO:0000313" key="1">
    <source>
        <dbReference type="EMBL" id="CAJ0565736.1"/>
    </source>
</evidence>
<dbReference type="Proteomes" id="UP001177023">
    <property type="component" value="Unassembled WGS sequence"/>
</dbReference>
<protein>
    <submittedName>
        <fullName evidence="1">Uncharacterized protein</fullName>
    </submittedName>
</protein>
<keyword evidence="2" id="KW-1185">Reference proteome</keyword>
<accession>A0AA36FXE5</accession>
<evidence type="ECO:0000313" key="2">
    <source>
        <dbReference type="Proteomes" id="UP001177023"/>
    </source>
</evidence>
<name>A0AA36FXE5_9BILA</name>
<reference evidence="1" key="1">
    <citation type="submission" date="2023-06" db="EMBL/GenBank/DDBJ databases">
        <authorList>
            <person name="Delattre M."/>
        </authorList>
    </citation>
    <scope>NUCLEOTIDE SEQUENCE</scope>
    <source>
        <strain evidence="1">AF72</strain>
    </source>
</reference>